<organism evidence="2 3">
    <name type="scientific">Salinibacillus xinjiangensis</name>
    <dbReference type="NCBI Taxonomy" id="1229268"/>
    <lineage>
        <taxon>Bacteria</taxon>
        <taxon>Bacillati</taxon>
        <taxon>Bacillota</taxon>
        <taxon>Bacilli</taxon>
        <taxon>Bacillales</taxon>
        <taxon>Bacillaceae</taxon>
        <taxon>Salinibacillus</taxon>
    </lineage>
</organism>
<keyword evidence="1" id="KW-0732">Signal</keyword>
<accession>A0A6G1X5T6</accession>
<dbReference type="OrthoDB" id="275270at2"/>
<keyword evidence="3" id="KW-1185">Reference proteome</keyword>
<dbReference type="AlphaFoldDB" id="A0A6G1X5T6"/>
<evidence type="ECO:0000256" key="1">
    <source>
        <dbReference type="SAM" id="SignalP"/>
    </source>
</evidence>
<dbReference type="Proteomes" id="UP000480185">
    <property type="component" value="Unassembled WGS sequence"/>
</dbReference>
<name>A0A6G1X5T6_9BACI</name>
<comment type="caution">
    <text evidence="2">The sequence shown here is derived from an EMBL/GenBank/DDBJ whole genome shotgun (WGS) entry which is preliminary data.</text>
</comment>
<reference evidence="2 3" key="1">
    <citation type="submission" date="2019-11" db="EMBL/GenBank/DDBJ databases">
        <authorList>
            <person name="Li J."/>
        </authorList>
    </citation>
    <scope>NUCLEOTIDE SEQUENCE [LARGE SCALE GENOMIC DNA]</scope>
    <source>
        <strain evidence="2 3">J4</strain>
    </source>
</reference>
<evidence type="ECO:0000313" key="2">
    <source>
        <dbReference type="EMBL" id="MRG86266.1"/>
    </source>
</evidence>
<proteinExistence type="predicted"/>
<dbReference type="Gene3D" id="2.60.120.260">
    <property type="entry name" value="Galactose-binding domain-like"/>
    <property type="match status" value="1"/>
</dbReference>
<evidence type="ECO:0000313" key="3">
    <source>
        <dbReference type="Proteomes" id="UP000480185"/>
    </source>
</evidence>
<sequence length="701" mass="80025">MKKKIVSLLSIGALTLGLGAPATAATTDGQATSKYANFDTERYTDRVDIDGYLNKLAEDEDFQKEAREKIKAQADEINFNETGEAKSESADGNFTYNGGTKPFLTRNLSFKNFTLRSVGEHVEIWVANDLSFPDDRPAHIVTQEQVDKLRDEFDSNIYPTDTGFFGTPDSHDGTNAVLEDLGIVPEGFYKGDGDKIVMLVDNIQDENYQDPDYPFFVAGFYWSTLEMYHDRNIITIDTNNWEERLENTFYGTTIHELQHLIHDDNDSDETTWLNEGMSTFSEFLGGYGLDTGSIKFLLDHPENSLTAWDEHYSAETGPETIADYALVQLFTLYNYERFGQEFIREVATNEANSIESYNQAYENNNINLDFQDVYKRFSTALLIDDSSRKNGIYGFENIDLRNDILEEDGTPRGETVKFEEVKEYEKEGVPAWGGDYKKLDFDEKIDTIKFNGVDFFGTKWKTTTDPLGSDNQVYWGSEGHEADNTMVFEADLSNVSEATLSFDNFIDIEEQWDFGVVQVSTDGGDTWTSLANENTRSDVVAEGYPKIKDNLPGFTGHYEDWQKETFDLSEYAGQKVHVSFRYLTDWGYNDTGWYVDNIEIPEIGLSYDGSSLDGLKSVDEVQENYVEYGTTFINEKNGKYKVFHVDPYNVTEEDALQLRQLFKDGNNYMHTYYAAPQDSLDPVEYDYEVIFKDNGKNKNKE</sequence>
<protein>
    <submittedName>
        <fullName evidence="2">Peptidase M6</fullName>
    </submittedName>
</protein>
<gene>
    <name evidence="2" type="ORF">GH754_07990</name>
</gene>
<dbReference type="RefSeq" id="WP_153728182.1">
    <property type="nucleotide sequence ID" value="NZ_WJNH01000004.1"/>
</dbReference>
<dbReference type="EMBL" id="WJNH01000004">
    <property type="protein sequence ID" value="MRG86266.1"/>
    <property type="molecule type" value="Genomic_DNA"/>
</dbReference>
<feature type="signal peptide" evidence="1">
    <location>
        <begin position="1"/>
        <end position="24"/>
    </location>
</feature>
<feature type="chain" id="PRO_5026139137" evidence="1">
    <location>
        <begin position="25"/>
        <end position="701"/>
    </location>
</feature>
<dbReference type="Pfam" id="PF20773">
    <property type="entry name" value="InhA-like_MAM"/>
    <property type="match status" value="1"/>
</dbReference>